<dbReference type="PANTHER" id="PTHR35871">
    <property type="entry name" value="EXPRESSED PROTEIN"/>
    <property type="match status" value="1"/>
</dbReference>
<keyword evidence="3" id="KW-1185">Reference proteome</keyword>
<dbReference type="PANTHER" id="PTHR35871:SF1">
    <property type="entry name" value="CXC1-LIKE CYSTEINE CLUSTER ASSOCIATED WITH KDZ TRANSPOSASES DOMAIN-CONTAINING PROTEIN"/>
    <property type="match status" value="1"/>
</dbReference>
<dbReference type="HOGENOM" id="CLU_005726_6_0_1"/>
<evidence type="ECO:0000313" key="3">
    <source>
        <dbReference type="Proteomes" id="UP000008783"/>
    </source>
</evidence>
<dbReference type="Proteomes" id="UP000008783">
    <property type="component" value="Unassembled WGS sequence"/>
</dbReference>
<dbReference type="GeneID" id="10527121"/>
<reference evidence="3" key="2">
    <citation type="journal article" date="2011" name="Proc. Natl. Acad. Sci. U.S.A.">
        <title>Obligate biotrophy features unraveled by the genomic analysis of rust fungi.</title>
        <authorList>
            <person name="Duplessis S."/>
            <person name="Cuomo C.A."/>
            <person name="Lin Y.-C."/>
            <person name="Aerts A."/>
            <person name="Tisserant E."/>
            <person name="Veneault-Fourrey C."/>
            <person name="Joly D.L."/>
            <person name="Hacquard S."/>
            <person name="Amselem J."/>
            <person name="Cantarel B.L."/>
            <person name="Chiu R."/>
            <person name="Coutinho P.M."/>
            <person name="Feau N."/>
            <person name="Field M."/>
            <person name="Frey P."/>
            <person name="Gelhaye E."/>
            <person name="Goldberg J."/>
            <person name="Grabherr M.G."/>
            <person name="Kodira C.D."/>
            <person name="Kohler A."/>
            <person name="Kuees U."/>
            <person name="Lindquist E.A."/>
            <person name="Lucas S.M."/>
            <person name="Mago R."/>
            <person name="Mauceli E."/>
            <person name="Morin E."/>
            <person name="Murat C."/>
            <person name="Pangilinan J.L."/>
            <person name="Park R."/>
            <person name="Pearson M."/>
            <person name="Quesneville H."/>
            <person name="Rouhier N."/>
            <person name="Sakthikumar S."/>
            <person name="Salamov A.A."/>
            <person name="Schmutz J."/>
            <person name="Selles B."/>
            <person name="Shapiro H."/>
            <person name="Tanguay P."/>
            <person name="Tuskan G.A."/>
            <person name="Henrissat B."/>
            <person name="Van de Peer Y."/>
            <person name="Rouze P."/>
            <person name="Ellis J.G."/>
            <person name="Dodds P.N."/>
            <person name="Schein J.E."/>
            <person name="Zhong S."/>
            <person name="Hamelin R.C."/>
            <person name="Grigoriev I.V."/>
            <person name="Szabo L.J."/>
            <person name="Martin F."/>
        </authorList>
    </citation>
    <scope>NUCLEOTIDE SEQUENCE [LARGE SCALE GENOMIC DNA]</scope>
    <source>
        <strain evidence="3">CRL 75-36-700-3 / race SCCL</strain>
    </source>
</reference>
<dbReference type="GO" id="GO:0003676">
    <property type="term" value="F:nucleic acid binding"/>
    <property type="evidence" value="ECO:0007669"/>
    <property type="project" value="InterPro"/>
</dbReference>
<feature type="region of interest" description="Disordered" evidence="1">
    <location>
        <begin position="1"/>
        <end position="29"/>
    </location>
</feature>
<evidence type="ECO:0008006" key="4">
    <source>
        <dbReference type="Google" id="ProtNLM"/>
    </source>
</evidence>
<name>E3KLG5_PUCGT</name>
<evidence type="ECO:0000313" key="2">
    <source>
        <dbReference type="EMBL" id="EFP85140.2"/>
    </source>
</evidence>
<dbReference type="RefSeq" id="XP_003329559.2">
    <property type="nucleotide sequence ID" value="XM_003329511.2"/>
</dbReference>
<proteinExistence type="predicted"/>
<evidence type="ECO:0000256" key="1">
    <source>
        <dbReference type="SAM" id="MobiDB-lite"/>
    </source>
</evidence>
<dbReference type="AlphaFoldDB" id="E3KLG5"/>
<dbReference type="Gene3D" id="3.30.420.10">
    <property type="entry name" value="Ribonuclease H-like superfamily/Ribonuclease H"/>
    <property type="match status" value="1"/>
</dbReference>
<gene>
    <name evidence="2" type="ORF">PGTG_11309</name>
</gene>
<dbReference type="VEuPathDB" id="FungiDB:PGTG_11309"/>
<dbReference type="OrthoDB" id="2505908at2759"/>
<sequence>MRRNLNGQGDAVKMRNDHMTNQFQNGERTRKTITLDSDGEYGNPIVLESNSDDETNQPISLEIPSDEDDHGEISHFQELEIQEIDQANEIMKFVQASLNDPDTSDEEDNPSNNDDEPVQALFWSIFEQNHTCKSELLPPQRFLKSGKNGYQKPLANPNANSARLIPASAIGKNNNLMSNWLQKANTSCSSTQSNNPSLEESISSTASPQVAQVESIDNSVSLRLEGIQNEYLSTPKTSGLSKSDAIKLKANTQWDELKRALNSAAIIYKKKAAQDKKYRYPEAMLANLSEFNYLRKLYTLKGLKNPSLTASKEAAQSSIRRYPSSQDTPENQRSGLHLARIISKQASHIVINKQLFDSTQGNRSNHKSLIDNIEIRQALFTWAASQIPGEVTPATFQRYVVETLLPRFGIEKNLVRSTITRWMVKLGFTPQVYRKSLYFDGHERPDVVASRKKYIEDYKKYRSRSRTYGGEDLDFSAEIDPELLGDNKETVFIFHDESTVHAKERPRLAWLLPGTSEIRSKNAGRLIHISDFILETTGRLHLSPDEFRRSQNENGTKPESNDAATVIYPGSNGDKWWDMDQLCHQVARKAIPIFETTHPNSQAIFIFDCSSAHGAYSKSALRVQNMNLNPGGKQSILRDTLIPTDDPCIPFHLRGQPQTCVFDHSHPQHPGKAKGIRAILEERGLWSYYSQKMIETGQPALKLQCKACATSNIQKDIMRKSEELIRQAEANGYFLTPAQSVEEAISTTQLPQDLPIDTQTLIDEVSETNDSQNACCWSKILSLQSDFRCERPLLQTIIEDAGHICLFLPKFHCELNPIELFWSFIKIAYRKESHKYKSFADCKEFFNQVRQSCPLTTIRKYFRRIDRQISVYEQGYNGPQGQILMKKYTSHRCIPRQAAMRIDVLTG</sequence>
<feature type="region of interest" description="Disordered" evidence="1">
    <location>
        <begin position="186"/>
        <end position="206"/>
    </location>
</feature>
<dbReference type="EMBL" id="DS178293">
    <property type="protein sequence ID" value="EFP85140.2"/>
    <property type="molecule type" value="Genomic_DNA"/>
</dbReference>
<reference key="1">
    <citation type="submission" date="2007-01" db="EMBL/GenBank/DDBJ databases">
        <title>The Genome Sequence of Puccinia graminis f. sp. tritici Strain CRL 75-36-700-3.</title>
        <authorList>
            <consortium name="The Broad Institute Genome Sequencing Platform"/>
            <person name="Birren B."/>
            <person name="Lander E."/>
            <person name="Galagan J."/>
            <person name="Nusbaum C."/>
            <person name="Devon K."/>
            <person name="Cuomo C."/>
            <person name="Jaffe D."/>
            <person name="Butler J."/>
            <person name="Alvarez P."/>
            <person name="Gnerre S."/>
            <person name="Grabherr M."/>
            <person name="Mauceli E."/>
            <person name="Brockman W."/>
            <person name="Young S."/>
            <person name="LaButti K."/>
            <person name="Sykes S."/>
            <person name="DeCaprio D."/>
            <person name="Crawford M."/>
            <person name="Koehrsen M."/>
            <person name="Engels R."/>
            <person name="Montgomery P."/>
            <person name="Pearson M."/>
            <person name="Howarth C."/>
            <person name="Larson L."/>
            <person name="White J."/>
            <person name="Zeng Q."/>
            <person name="Kodira C."/>
            <person name="Yandava C."/>
            <person name="Alvarado L."/>
            <person name="O'Leary S."/>
            <person name="Szabo L."/>
            <person name="Dean R."/>
            <person name="Schein J."/>
        </authorList>
    </citation>
    <scope>NUCLEOTIDE SEQUENCE</scope>
    <source>
        <strain>CRL 75-36-700-3</strain>
    </source>
</reference>
<dbReference type="InterPro" id="IPR036397">
    <property type="entry name" value="RNaseH_sf"/>
</dbReference>
<organism evidence="2 3">
    <name type="scientific">Puccinia graminis f. sp. tritici (strain CRL 75-36-700-3 / race SCCL)</name>
    <name type="common">Black stem rust fungus</name>
    <dbReference type="NCBI Taxonomy" id="418459"/>
    <lineage>
        <taxon>Eukaryota</taxon>
        <taxon>Fungi</taxon>
        <taxon>Dikarya</taxon>
        <taxon>Basidiomycota</taxon>
        <taxon>Pucciniomycotina</taxon>
        <taxon>Pucciniomycetes</taxon>
        <taxon>Pucciniales</taxon>
        <taxon>Pucciniaceae</taxon>
        <taxon>Puccinia</taxon>
    </lineage>
</organism>
<accession>E3KLG5</accession>
<dbReference type="InParanoid" id="E3KLG5"/>
<protein>
    <recommendedName>
        <fullName evidence="4">Tc1-like transposase DDE domain-containing protein</fullName>
    </recommendedName>
</protein>
<dbReference type="KEGG" id="pgr:PGTG_11309"/>